<keyword evidence="1" id="KW-0732">Signal</keyword>
<feature type="signal peptide" evidence="1">
    <location>
        <begin position="1"/>
        <end position="33"/>
    </location>
</feature>
<dbReference type="Gene3D" id="2.60.120.200">
    <property type="match status" value="1"/>
</dbReference>
<reference evidence="3 4" key="1">
    <citation type="submission" date="2018-12" db="EMBL/GenBank/DDBJ databases">
        <authorList>
            <consortium name="Pathogen Informatics"/>
        </authorList>
    </citation>
    <scope>NUCLEOTIDE SEQUENCE [LARGE SCALE GENOMIC DNA]</scope>
    <source>
        <strain evidence="3 4">NCTC11923</strain>
    </source>
</reference>
<evidence type="ECO:0000259" key="2">
    <source>
        <dbReference type="SMART" id="SM00282"/>
    </source>
</evidence>
<evidence type="ECO:0000313" key="4">
    <source>
        <dbReference type="Proteomes" id="UP000276899"/>
    </source>
</evidence>
<dbReference type="AlphaFoldDB" id="A0A3S4TAY5"/>
<evidence type="ECO:0000256" key="1">
    <source>
        <dbReference type="SAM" id="SignalP"/>
    </source>
</evidence>
<keyword evidence="4" id="KW-1185">Reference proteome</keyword>
<accession>A0A3S4TAY5</accession>
<name>A0A3S4TAY5_9ACTO</name>
<dbReference type="Gene3D" id="2.130.10.10">
    <property type="entry name" value="YVTN repeat-like/Quinoprotein amine dehydrogenase"/>
    <property type="match status" value="1"/>
</dbReference>
<organism evidence="3 4">
    <name type="scientific">Actinomyces slackii</name>
    <dbReference type="NCBI Taxonomy" id="52774"/>
    <lineage>
        <taxon>Bacteria</taxon>
        <taxon>Bacillati</taxon>
        <taxon>Actinomycetota</taxon>
        <taxon>Actinomycetes</taxon>
        <taxon>Actinomycetales</taxon>
        <taxon>Actinomycetaceae</taxon>
        <taxon>Actinomyces</taxon>
    </lineage>
</organism>
<dbReference type="RefSeq" id="WP_034514805.1">
    <property type="nucleotide sequence ID" value="NZ_CBCRWE010000067.1"/>
</dbReference>
<gene>
    <name evidence="3" type="ORF">NCTC11923_00262</name>
</gene>
<dbReference type="InterPro" id="IPR013320">
    <property type="entry name" value="ConA-like_dom_sf"/>
</dbReference>
<dbReference type="InterPro" id="IPR011044">
    <property type="entry name" value="Quino_amine_DH_bsu"/>
</dbReference>
<feature type="domain" description="Laminin G" evidence="2">
    <location>
        <begin position="631"/>
        <end position="767"/>
    </location>
</feature>
<dbReference type="KEGG" id="asla:NCTC11923_00262"/>
<dbReference type="InterPro" id="IPR015943">
    <property type="entry name" value="WD40/YVTN_repeat-like_dom_sf"/>
</dbReference>
<dbReference type="SMART" id="SM00282">
    <property type="entry name" value="LamG"/>
    <property type="match status" value="1"/>
</dbReference>
<dbReference type="Pfam" id="PF13385">
    <property type="entry name" value="Laminin_G_3"/>
    <property type="match status" value="1"/>
</dbReference>
<dbReference type="EMBL" id="LR134363">
    <property type="protein sequence ID" value="VEG73653.1"/>
    <property type="molecule type" value="Genomic_DNA"/>
</dbReference>
<dbReference type="SUPFAM" id="SSF49899">
    <property type="entry name" value="Concanavalin A-like lectins/glucanases"/>
    <property type="match status" value="1"/>
</dbReference>
<dbReference type="STRING" id="1278298.GCA_000428685_01551"/>
<dbReference type="InterPro" id="IPR001791">
    <property type="entry name" value="Laminin_G"/>
</dbReference>
<dbReference type="Proteomes" id="UP000276899">
    <property type="component" value="Chromosome"/>
</dbReference>
<dbReference type="SUPFAM" id="SSF50969">
    <property type="entry name" value="YVTN repeat-like/Quinoprotein amine dehydrogenase"/>
    <property type="match status" value="1"/>
</dbReference>
<proteinExistence type="predicted"/>
<evidence type="ECO:0000313" key="3">
    <source>
        <dbReference type="EMBL" id="VEG73653.1"/>
    </source>
</evidence>
<sequence>MRTARILRGLVAVSVALPLGLAALTLPVTPAAAEPASPGGGGGLPATVSADALPTVQINGVVWDQAVVGNTVYAVGDFSSARPAGSAAGQNETSRANAVAYDITTGEMTDWAPSTNGRINSIEASPDGSTLYIGGDFTSLNGETTWRVGAVSAASGQRVPLAAAANGSVKAVELSPDGSTLYIGGAFTQVNRADRQRVAAVDLGAQRLTDFSAKVDDLYVRTIAVAADSSAVAIGGAFTSVGGSQNPGYGLAILENDGSLRKNNINKLVRTAGIWGSVMSLVADDKGLYGVSYSQSGAFEGTFRANWATGDLDFMADCHGDSYDVHSAGDVVYSTSHTHDCSNIGGLPESAPHRYHNAVAFVNGATGVVKPNSKRGYTDFQGTNATTNLNFYPEFKAGKITKTDQAAWTVEGNDQYVVFGGEFPSVNGKAQQGLVRFARRDIAPNEQGPMVKGGAYKVTASSERAGVVTLSFPTNWDRDDKTLTYTVYRDTRNSEPISTQTVTAGFWESSMLSATDVVAPGATHRYRVVVTDPWGAFTHSDWVTVTAAEGEGLSPYGGRVLADGAAHYWPMDETSGASAADFVAGSNLRLFGSNYSWGAESFLDTGSALNLSSQGRSLSNGYTNSAVPAPSSFTMETWVRTETARGGAIMGFGSSRTGSSSQRDRIVYMRNDGTVSFMLYPGQVNTITTEKAVNDGEWHHIVATLSPTSGATLYVDGKVAASDASFTSGQSYSGYWRVGGDSLQGVNGAPSNYYIQADIDEVAVYGAPLGPSQVATHYTLGSGKEVEPDKEDPKTPETGSVLLADGFDRTTSRGWGKADTGGSWTPIWNADSLSTSDSAGRVAMAGARSSSSIGSEVLESTSTDAVVDFSLDALPGGNGAFVSYVARGNDAGQYQATVRVGAAGPPVATISKVVQGRETALGTILLTDAYQPGQTLHLRMVVSGEKSTAVQAKLWVGDTEPEEWGTDIVDNDENLKDAGRVGLNTYMSGSAGPDTVTLAIEGITIKQH</sequence>
<protein>
    <submittedName>
        <fullName evidence="3">Laminin G domain</fullName>
    </submittedName>
</protein>
<feature type="chain" id="PRO_5039509158" evidence="1">
    <location>
        <begin position="34"/>
        <end position="1008"/>
    </location>
</feature>